<protein>
    <submittedName>
        <fullName evidence="8">YjgP/YjgQ family permease</fullName>
    </submittedName>
</protein>
<dbReference type="InterPro" id="IPR005495">
    <property type="entry name" value="LptG/LptF_permease"/>
</dbReference>
<reference evidence="8 9" key="1">
    <citation type="journal article" date="2018" name="Nat. Biotechnol.">
        <title>A standardized bacterial taxonomy based on genome phylogeny substantially revises the tree of life.</title>
        <authorList>
            <person name="Parks D.H."/>
            <person name="Chuvochina M."/>
            <person name="Waite D.W."/>
            <person name="Rinke C."/>
            <person name="Skarshewski A."/>
            <person name="Chaumeil P.A."/>
            <person name="Hugenholtz P."/>
        </authorList>
    </citation>
    <scope>NUCLEOTIDE SEQUENCE [LARGE SCALE GENOMIC DNA]</scope>
    <source>
        <strain evidence="8">UBA8844</strain>
    </source>
</reference>
<evidence type="ECO:0000256" key="2">
    <source>
        <dbReference type="ARBA" id="ARBA00022475"/>
    </source>
</evidence>
<feature type="transmembrane region" description="Helical" evidence="7">
    <location>
        <begin position="170"/>
        <end position="189"/>
    </location>
</feature>
<evidence type="ECO:0000313" key="8">
    <source>
        <dbReference type="EMBL" id="HCT58377.1"/>
    </source>
</evidence>
<evidence type="ECO:0000313" key="9">
    <source>
        <dbReference type="Proteomes" id="UP000264071"/>
    </source>
</evidence>
<keyword evidence="5 7" id="KW-0472">Membrane</keyword>
<dbReference type="PANTHER" id="PTHR33529">
    <property type="entry name" value="SLR0882 PROTEIN-RELATED"/>
    <property type="match status" value="1"/>
</dbReference>
<dbReference type="GO" id="GO:0043190">
    <property type="term" value="C:ATP-binding cassette (ABC) transporter complex"/>
    <property type="evidence" value="ECO:0007669"/>
    <property type="project" value="TreeGrafter"/>
</dbReference>
<feature type="region of interest" description="Disordered" evidence="6">
    <location>
        <begin position="402"/>
        <end position="444"/>
    </location>
</feature>
<feature type="transmembrane region" description="Helical" evidence="7">
    <location>
        <begin position="590"/>
        <end position="609"/>
    </location>
</feature>
<feature type="compositionally biased region" description="Low complexity" evidence="6">
    <location>
        <begin position="402"/>
        <end position="420"/>
    </location>
</feature>
<evidence type="ECO:0000256" key="5">
    <source>
        <dbReference type="ARBA" id="ARBA00023136"/>
    </source>
</evidence>
<dbReference type="Pfam" id="PF03739">
    <property type="entry name" value="LptF_LptG"/>
    <property type="match status" value="2"/>
</dbReference>
<dbReference type="Proteomes" id="UP000264071">
    <property type="component" value="Unassembled WGS sequence"/>
</dbReference>
<feature type="transmembrane region" description="Helical" evidence="7">
    <location>
        <begin position="557"/>
        <end position="578"/>
    </location>
</feature>
<evidence type="ECO:0000256" key="6">
    <source>
        <dbReference type="SAM" id="MobiDB-lite"/>
    </source>
</evidence>
<dbReference type="GO" id="GO:0015920">
    <property type="term" value="P:lipopolysaccharide transport"/>
    <property type="evidence" value="ECO:0007669"/>
    <property type="project" value="TreeGrafter"/>
</dbReference>
<comment type="subcellular location">
    <subcellularLocation>
        <location evidence="1">Cell membrane</location>
        <topology evidence="1">Multi-pass membrane protein</topology>
    </subcellularLocation>
</comment>
<keyword evidence="4 7" id="KW-1133">Transmembrane helix</keyword>
<comment type="caution">
    <text evidence="8">The sequence shown here is derived from an EMBL/GenBank/DDBJ whole genome shotgun (WGS) entry which is preliminary data.</text>
</comment>
<feature type="transmembrane region" description="Helical" evidence="7">
    <location>
        <begin position="532"/>
        <end position="550"/>
    </location>
</feature>
<evidence type="ECO:0000256" key="1">
    <source>
        <dbReference type="ARBA" id="ARBA00004651"/>
    </source>
</evidence>
<sequence length="650" mass="70627">MDVPAPQAPTAMPQAMPLPAPISGTACAPNSDRGVPAAARGAVVRCPNSGVTDPTRNRDALDKAGGHRGIYVVKLLTRYVIREHIGPLVFALSALTSLLMLQYVARQLANLAGKGLPWSAIGQFFVLSLPFTVAMTLPMAVLVATLYAFGRMAAEHEITAFKASGVRVRTMMLPVLFCALLLSLFMVWFNDQVLPAANHRLSMLQRDIARTKPTLALRDQALNAITDQFFMRVARTDAETNRMYDVVIYDLSRGQERKTIYADSGVFAPAPNNRDLQLTLYDGFAQEFVRGDPRQFQRSYFQSQVIRQAGMTQGFEASNSDGYKGDREMTVCELHRKYIADAVEVERVRLEYVSNAQQLRKMGGPAIRSPRQRPRSEVLATFYCERLVPALTGVFLPKKAKAQPPVKADSQPPVKPDSQPVQPPVQQPVQPPVQQSGQPPVQPPVVPPVIVPPGTATPIPATPIQPAPGLTAQQDSLLRASGVDPNALPSNPAAAPIDSLQVFQGAVNASGTQLVAQREGLDSLAVEIHKKFALSFACLVFVLFGPPIALRFPRGGVGVTIGVSIIVFGLYYVCLMGGEALADKGRLPAYVAMWIANVIFTLVALVMLWRVESTTDTSRGGGFRDWLADRKARRKARNQSRKTTTVGATA</sequence>
<proteinExistence type="predicted"/>
<feature type="transmembrane region" description="Helical" evidence="7">
    <location>
        <begin position="85"/>
        <end position="105"/>
    </location>
</feature>
<keyword evidence="3 7" id="KW-0812">Transmembrane</keyword>
<dbReference type="EMBL" id="DPIY01000010">
    <property type="protein sequence ID" value="HCT58377.1"/>
    <property type="molecule type" value="Genomic_DNA"/>
</dbReference>
<dbReference type="AlphaFoldDB" id="A0A3D4VDF8"/>
<evidence type="ECO:0000256" key="7">
    <source>
        <dbReference type="SAM" id="Phobius"/>
    </source>
</evidence>
<name>A0A3D4VDF8_9BACT</name>
<dbReference type="PANTHER" id="PTHR33529:SF6">
    <property type="entry name" value="YJGP_YJGQ FAMILY PERMEASE"/>
    <property type="match status" value="1"/>
</dbReference>
<keyword evidence="2" id="KW-1003">Cell membrane</keyword>
<evidence type="ECO:0000256" key="3">
    <source>
        <dbReference type="ARBA" id="ARBA00022692"/>
    </source>
</evidence>
<feature type="compositionally biased region" description="Pro residues" evidence="6">
    <location>
        <begin position="421"/>
        <end position="431"/>
    </location>
</feature>
<gene>
    <name evidence="8" type="ORF">DGD08_14325</name>
</gene>
<feature type="transmembrane region" description="Helical" evidence="7">
    <location>
        <begin position="125"/>
        <end position="149"/>
    </location>
</feature>
<evidence type="ECO:0000256" key="4">
    <source>
        <dbReference type="ARBA" id="ARBA00022989"/>
    </source>
</evidence>
<accession>A0A3D4VDF8</accession>
<organism evidence="8 9">
    <name type="scientific">Gemmatimonas aurantiaca</name>
    <dbReference type="NCBI Taxonomy" id="173480"/>
    <lineage>
        <taxon>Bacteria</taxon>
        <taxon>Pseudomonadati</taxon>
        <taxon>Gemmatimonadota</taxon>
        <taxon>Gemmatimonadia</taxon>
        <taxon>Gemmatimonadales</taxon>
        <taxon>Gemmatimonadaceae</taxon>
        <taxon>Gemmatimonas</taxon>
    </lineage>
</organism>